<feature type="region of interest" description="Disordered" evidence="1">
    <location>
        <begin position="95"/>
        <end position="114"/>
    </location>
</feature>
<organism evidence="3 4">
    <name type="scientific">Nocardia yunnanensis</name>
    <dbReference type="NCBI Taxonomy" id="2382165"/>
    <lineage>
        <taxon>Bacteria</taxon>
        <taxon>Bacillati</taxon>
        <taxon>Actinomycetota</taxon>
        <taxon>Actinomycetes</taxon>
        <taxon>Mycobacteriales</taxon>
        <taxon>Nocardiaceae</taxon>
        <taxon>Nocardia</taxon>
    </lineage>
</organism>
<proteinExistence type="predicted"/>
<evidence type="ECO:0000313" key="3">
    <source>
        <dbReference type="EMBL" id="AYF77868.1"/>
    </source>
</evidence>
<dbReference type="Proteomes" id="UP000267164">
    <property type="component" value="Chromosome"/>
</dbReference>
<keyword evidence="2" id="KW-0732">Signal</keyword>
<dbReference type="KEGG" id="nyu:D7D52_33185"/>
<feature type="chain" id="PRO_5039340810" description="Secreted protein" evidence="2">
    <location>
        <begin position="17"/>
        <end position="114"/>
    </location>
</feature>
<reference evidence="3 4" key="1">
    <citation type="submission" date="2018-09" db="EMBL/GenBank/DDBJ databases">
        <title>Nocardia yunnanensis sp. nov., an actinomycete isolated from a soil sample.</title>
        <authorList>
            <person name="Zhang J."/>
        </authorList>
    </citation>
    <scope>NUCLEOTIDE SEQUENCE [LARGE SCALE GENOMIC DNA]</scope>
    <source>
        <strain evidence="3 4">CFHS0054</strain>
    </source>
</reference>
<dbReference type="AlphaFoldDB" id="A0A386ZKC5"/>
<evidence type="ECO:0008006" key="5">
    <source>
        <dbReference type="Google" id="ProtNLM"/>
    </source>
</evidence>
<feature type="signal peptide" evidence="2">
    <location>
        <begin position="1"/>
        <end position="16"/>
    </location>
</feature>
<accession>A0A386ZKC5</accession>
<keyword evidence="4" id="KW-1185">Reference proteome</keyword>
<gene>
    <name evidence="3" type="ORF">D7D52_33185</name>
</gene>
<evidence type="ECO:0000256" key="1">
    <source>
        <dbReference type="SAM" id="MobiDB-lite"/>
    </source>
</evidence>
<feature type="compositionally biased region" description="Low complexity" evidence="1">
    <location>
        <begin position="25"/>
        <end position="45"/>
    </location>
</feature>
<sequence>MLAVAAILPAAPIASAEIVLTDAAASTPSATAPGATTPGDTASPGDNVPGAKDSSNPIESIVNLGSSMFKLGGATGSATTGSSKNTCTVLGSAASLGGMAGLGCNNPTGPGVIG</sequence>
<evidence type="ECO:0000313" key="4">
    <source>
        <dbReference type="Proteomes" id="UP000267164"/>
    </source>
</evidence>
<protein>
    <recommendedName>
        <fullName evidence="5">Secreted protein</fullName>
    </recommendedName>
</protein>
<evidence type="ECO:0000256" key="2">
    <source>
        <dbReference type="SAM" id="SignalP"/>
    </source>
</evidence>
<feature type="region of interest" description="Disordered" evidence="1">
    <location>
        <begin position="25"/>
        <end position="57"/>
    </location>
</feature>
<dbReference type="EMBL" id="CP032568">
    <property type="protein sequence ID" value="AYF77868.1"/>
    <property type="molecule type" value="Genomic_DNA"/>
</dbReference>
<name>A0A386ZKC5_9NOCA</name>